<dbReference type="Pfam" id="PF01250">
    <property type="entry name" value="Ribosomal_S6"/>
    <property type="match status" value="1"/>
</dbReference>
<keyword evidence="4" id="KW-0694">RNA-binding</keyword>
<organism evidence="5 6">
    <name type="scientific">Rubrobacter marinus</name>
    <dbReference type="NCBI Taxonomy" id="2653852"/>
    <lineage>
        <taxon>Bacteria</taxon>
        <taxon>Bacillati</taxon>
        <taxon>Actinomycetota</taxon>
        <taxon>Rubrobacteria</taxon>
        <taxon>Rubrobacterales</taxon>
        <taxon>Rubrobacteraceae</taxon>
        <taxon>Rubrobacter</taxon>
    </lineage>
</organism>
<proteinExistence type="inferred from homology"/>
<dbReference type="GO" id="GO:0005840">
    <property type="term" value="C:ribosome"/>
    <property type="evidence" value="ECO:0007669"/>
    <property type="project" value="UniProtKB-KW"/>
</dbReference>
<dbReference type="InterPro" id="IPR020814">
    <property type="entry name" value="Ribosomal_S6_plastid/chlpt"/>
</dbReference>
<dbReference type="GO" id="GO:0006412">
    <property type="term" value="P:translation"/>
    <property type="evidence" value="ECO:0007669"/>
    <property type="project" value="UniProtKB-UniRule"/>
</dbReference>
<dbReference type="PANTHER" id="PTHR21011:SF1">
    <property type="entry name" value="SMALL RIBOSOMAL SUBUNIT PROTEIN BS6M"/>
    <property type="match status" value="1"/>
</dbReference>
<evidence type="ECO:0000256" key="1">
    <source>
        <dbReference type="ARBA" id="ARBA00009512"/>
    </source>
</evidence>
<dbReference type="AlphaFoldDB" id="A0A6G8PZ34"/>
<comment type="function">
    <text evidence="2 4">Binds together with bS18 to 16S ribosomal RNA.</text>
</comment>
<gene>
    <name evidence="4 5" type="primary">rpsF</name>
    <name evidence="5" type="ORF">GBA65_13985</name>
</gene>
<evidence type="ECO:0000313" key="6">
    <source>
        <dbReference type="Proteomes" id="UP000502706"/>
    </source>
</evidence>
<dbReference type="GO" id="GO:0070181">
    <property type="term" value="F:small ribosomal subunit rRNA binding"/>
    <property type="evidence" value="ECO:0007669"/>
    <property type="project" value="TreeGrafter"/>
</dbReference>
<dbReference type="Proteomes" id="UP000502706">
    <property type="component" value="Chromosome"/>
</dbReference>
<dbReference type="PANTHER" id="PTHR21011">
    <property type="entry name" value="MITOCHONDRIAL 28S RIBOSOMAL PROTEIN S6"/>
    <property type="match status" value="1"/>
</dbReference>
<dbReference type="InterPro" id="IPR035980">
    <property type="entry name" value="Ribosomal_bS6_sf"/>
</dbReference>
<keyword evidence="6" id="KW-1185">Reference proteome</keyword>
<name>A0A6G8PZ34_9ACTN</name>
<dbReference type="SUPFAM" id="SSF54995">
    <property type="entry name" value="Ribosomal protein S6"/>
    <property type="match status" value="1"/>
</dbReference>
<evidence type="ECO:0000256" key="2">
    <source>
        <dbReference type="ARBA" id="ARBA00035104"/>
    </source>
</evidence>
<dbReference type="GO" id="GO:1990904">
    <property type="term" value="C:ribonucleoprotein complex"/>
    <property type="evidence" value="ECO:0007669"/>
    <property type="project" value="UniProtKB-KW"/>
</dbReference>
<sequence length="123" mass="14304">MGSREDRRRRKIDTYEVMLIVIPELDEEQVENTVGRFRTIIERTGGEVGDQNNWGRRKLAYEIDHRTDGFYFVMEFTAGERTLVELKRILRVSDDVLRHMVVKLPENYAAKTLSEEATAEVAG</sequence>
<dbReference type="GO" id="GO:0005737">
    <property type="term" value="C:cytoplasm"/>
    <property type="evidence" value="ECO:0007669"/>
    <property type="project" value="UniProtKB-ARBA"/>
</dbReference>
<dbReference type="KEGG" id="rmar:GBA65_13985"/>
<keyword evidence="4 5" id="KW-0689">Ribosomal protein</keyword>
<dbReference type="Gene3D" id="3.30.70.60">
    <property type="match status" value="1"/>
</dbReference>
<keyword evidence="4" id="KW-0687">Ribonucleoprotein</keyword>
<reference evidence="5 6" key="1">
    <citation type="submission" date="2019-10" db="EMBL/GenBank/DDBJ databases">
        <title>Rubrobacter sp nov SCSIO 52915 isolated from a deep-sea sediment in the South China Sea.</title>
        <authorList>
            <person name="Chen R.W."/>
        </authorList>
    </citation>
    <scope>NUCLEOTIDE SEQUENCE [LARGE SCALE GENOMIC DNA]</scope>
    <source>
        <strain evidence="5 6">SCSIO 52915</strain>
    </source>
</reference>
<dbReference type="HAMAP" id="MF_00360">
    <property type="entry name" value="Ribosomal_bS6"/>
    <property type="match status" value="1"/>
</dbReference>
<protein>
    <recommendedName>
        <fullName evidence="3 4">Small ribosomal subunit protein bS6</fullName>
    </recommendedName>
</protein>
<evidence type="ECO:0000256" key="3">
    <source>
        <dbReference type="ARBA" id="ARBA00035294"/>
    </source>
</evidence>
<keyword evidence="4" id="KW-0699">rRNA-binding</keyword>
<dbReference type="GO" id="GO:0003735">
    <property type="term" value="F:structural constituent of ribosome"/>
    <property type="evidence" value="ECO:0007669"/>
    <property type="project" value="InterPro"/>
</dbReference>
<evidence type="ECO:0000256" key="4">
    <source>
        <dbReference type="HAMAP-Rule" id="MF_00360"/>
    </source>
</evidence>
<comment type="similarity">
    <text evidence="1 4">Belongs to the bacterial ribosomal protein bS6 family.</text>
</comment>
<evidence type="ECO:0000313" key="5">
    <source>
        <dbReference type="EMBL" id="QIN79438.1"/>
    </source>
</evidence>
<dbReference type="EMBL" id="CP045121">
    <property type="protein sequence ID" value="QIN79438.1"/>
    <property type="molecule type" value="Genomic_DNA"/>
</dbReference>
<accession>A0A6G8PZ34</accession>
<dbReference type="CDD" id="cd00473">
    <property type="entry name" value="bS6"/>
    <property type="match status" value="1"/>
</dbReference>
<dbReference type="NCBIfam" id="TIGR00166">
    <property type="entry name" value="S6"/>
    <property type="match status" value="1"/>
</dbReference>
<dbReference type="RefSeq" id="WP_207955782.1">
    <property type="nucleotide sequence ID" value="NZ_CP045121.1"/>
</dbReference>
<dbReference type="InterPro" id="IPR000529">
    <property type="entry name" value="Ribosomal_bS6"/>
</dbReference>
<dbReference type="InterPro" id="IPR014717">
    <property type="entry name" value="Transl_elong_EF1B/ribsomal_bS6"/>
</dbReference>